<evidence type="ECO:0008006" key="3">
    <source>
        <dbReference type="Google" id="ProtNLM"/>
    </source>
</evidence>
<protein>
    <recommendedName>
        <fullName evidence="3">Transposase</fullName>
    </recommendedName>
</protein>
<keyword evidence="2" id="KW-1185">Reference proteome</keyword>
<proteinExistence type="predicted"/>
<name>A0ABN8IZX3_9NEOP</name>
<gene>
    <name evidence="1" type="ORF">IPOD504_LOCUS14843</name>
</gene>
<dbReference type="Proteomes" id="UP000837857">
    <property type="component" value="Chromosome 6"/>
</dbReference>
<evidence type="ECO:0000313" key="2">
    <source>
        <dbReference type="Proteomes" id="UP000837857"/>
    </source>
</evidence>
<dbReference type="EMBL" id="OW152818">
    <property type="protein sequence ID" value="CAH2070787.1"/>
    <property type="molecule type" value="Genomic_DNA"/>
</dbReference>
<sequence>MQQTYLTYQRKVLERHNGQLRIKYHQNGQPYRHFTRRYRSTSARAVINYFKSDLLAPYKSVTSHRDPSPPVRVLDAWKRQLKSEAEADFTNERHTVSPVSRRFTLTAP</sequence>
<organism evidence="1 2">
    <name type="scientific">Iphiclides podalirius</name>
    <name type="common">scarce swallowtail</name>
    <dbReference type="NCBI Taxonomy" id="110791"/>
    <lineage>
        <taxon>Eukaryota</taxon>
        <taxon>Metazoa</taxon>
        <taxon>Ecdysozoa</taxon>
        <taxon>Arthropoda</taxon>
        <taxon>Hexapoda</taxon>
        <taxon>Insecta</taxon>
        <taxon>Pterygota</taxon>
        <taxon>Neoptera</taxon>
        <taxon>Endopterygota</taxon>
        <taxon>Lepidoptera</taxon>
        <taxon>Glossata</taxon>
        <taxon>Ditrysia</taxon>
        <taxon>Papilionoidea</taxon>
        <taxon>Papilionidae</taxon>
        <taxon>Papilioninae</taxon>
        <taxon>Iphiclides</taxon>
    </lineage>
</organism>
<reference evidence="1" key="1">
    <citation type="submission" date="2022-03" db="EMBL/GenBank/DDBJ databases">
        <authorList>
            <person name="Martin H S."/>
        </authorList>
    </citation>
    <scope>NUCLEOTIDE SEQUENCE</scope>
</reference>
<accession>A0ABN8IZX3</accession>
<evidence type="ECO:0000313" key="1">
    <source>
        <dbReference type="EMBL" id="CAH2070787.1"/>
    </source>
</evidence>
<feature type="non-terminal residue" evidence="1">
    <location>
        <position position="108"/>
    </location>
</feature>